<dbReference type="PANTHER" id="PTHR42831:SF1">
    <property type="entry name" value="FE-S PROTEIN MATURATION AUXILIARY FACTOR YITW"/>
    <property type="match status" value="1"/>
</dbReference>
<evidence type="ECO:0000313" key="3">
    <source>
        <dbReference type="Proteomes" id="UP000013015"/>
    </source>
</evidence>
<dbReference type="InterPro" id="IPR034904">
    <property type="entry name" value="FSCA_dom_sf"/>
</dbReference>
<dbReference type="OrthoDB" id="9805360at2"/>
<sequence length="139" mass="15223">MNNPMAKSEPVEQRFAAPESAEPVLRSIEGTDVIEKGSLKAEDVLEALRDVIDPELGINIVDLGLVYGINIAQNDSIVLEMTLTSAACPLTDVIERQAQVILSTLSPEVVISWVWMPPWGPDRITQDGRDQLRAIGFNV</sequence>
<comment type="caution">
    <text evidence="2">The sequence shown here is derived from an EMBL/GenBank/DDBJ whole genome shotgun (WGS) entry which is preliminary data.</text>
</comment>
<feature type="domain" description="MIP18 family-like" evidence="1">
    <location>
        <begin position="42"/>
        <end position="108"/>
    </location>
</feature>
<dbReference type="EMBL" id="AQHZ01000022">
    <property type="protein sequence ID" value="ENO17929.1"/>
    <property type="molecule type" value="Genomic_DNA"/>
</dbReference>
<dbReference type="InterPro" id="IPR002744">
    <property type="entry name" value="MIP18-like"/>
</dbReference>
<dbReference type="STRING" id="888050.HMPREF9004_1333"/>
<dbReference type="Pfam" id="PF01883">
    <property type="entry name" value="FeS_assembly_P"/>
    <property type="match status" value="1"/>
</dbReference>
<organism evidence="2 3">
    <name type="scientific">Schaalia cardiffensis F0333</name>
    <dbReference type="NCBI Taxonomy" id="888050"/>
    <lineage>
        <taxon>Bacteria</taxon>
        <taxon>Bacillati</taxon>
        <taxon>Actinomycetota</taxon>
        <taxon>Actinomycetes</taxon>
        <taxon>Actinomycetales</taxon>
        <taxon>Actinomycetaceae</taxon>
        <taxon>Schaalia</taxon>
    </lineage>
</organism>
<dbReference type="RefSeq" id="WP_005963570.1">
    <property type="nucleotide sequence ID" value="NZ_CP040505.1"/>
</dbReference>
<dbReference type="eggNOG" id="COG2151">
    <property type="taxonomic scope" value="Bacteria"/>
</dbReference>
<proteinExistence type="predicted"/>
<dbReference type="SUPFAM" id="SSF117916">
    <property type="entry name" value="Fe-S cluster assembly (FSCA) domain-like"/>
    <property type="match status" value="1"/>
</dbReference>
<accession>N6WCG5</accession>
<keyword evidence="3" id="KW-1185">Reference proteome</keyword>
<reference evidence="2 3" key="1">
    <citation type="submission" date="2013-03" db="EMBL/GenBank/DDBJ databases">
        <title>Reference genome for the Human Microbiome Project.</title>
        <authorList>
            <person name="Aqrawi P."/>
            <person name="Ayvaz T."/>
            <person name="Bess C."/>
            <person name="Blankenburg K."/>
            <person name="Coyle M."/>
            <person name="Deng J."/>
            <person name="Forbes L."/>
            <person name="Fowler G."/>
            <person name="Francisco L."/>
            <person name="Fu Q."/>
            <person name="Gibbs R."/>
            <person name="Gross S."/>
            <person name="Gubbala S."/>
            <person name="Hale W."/>
            <person name="Hemphill L."/>
            <person name="Highlander S."/>
            <person name="Hirani K."/>
            <person name="Jackson L."/>
            <person name="Jakkamsetti A."/>
            <person name="Javaid M."/>
            <person name="Jayaseelan J.C."/>
            <person name="Jiang H."/>
            <person name="Joshi V."/>
            <person name="Korchina V."/>
            <person name="Kovar C."/>
            <person name="Lara F."/>
            <person name="Lee S."/>
            <person name="Liu Y."/>
            <person name="Mata R."/>
            <person name="Mathew T."/>
            <person name="Munidasa M."/>
            <person name="Muzny D."/>
            <person name="Nazareth L."/>
            <person name="Ngo R."/>
            <person name="Nguyen L."/>
            <person name="Nguyen N."/>
            <person name="Okwuonu G."/>
            <person name="Ongeri F."/>
            <person name="Palculict T."/>
            <person name="Patil S."/>
            <person name="Petrosino J."/>
            <person name="Pham C."/>
            <person name="Pham P."/>
            <person name="Pu L.-L."/>
            <person name="Qin X."/>
            <person name="Qu J."/>
            <person name="Reid J."/>
            <person name="Ross M."/>
            <person name="Ruth R."/>
            <person name="Saada N."/>
            <person name="San Lucas F."/>
            <person name="Santibanez J."/>
            <person name="Shang Y."/>
            <person name="Simmons D."/>
            <person name="Song X.-Z."/>
            <person name="Tang L.-Y."/>
            <person name="Thornton R."/>
            <person name="Warren J."/>
            <person name="Weissenberger G."/>
            <person name="Wilczek-Boney K."/>
            <person name="Worley K."/>
            <person name="Youmans B."/>
            <person name="Zhang J."/>
            <person name="Zhang L."/>
            <person name="Zhao Z."/>
            <person name="Zhou C."/>
            <person name="Zhu D."/>
            <person name="Zhu Y."/>
        </authorList>
    </citation>
    <scope>NUCLEOTIDE SEQUENCE [LARGE SCALE GENOMIC DNA]</scope>
    <source>
        <strain evidence="2 3">F0333</strain>
    </source>
</reference>
<dbReference type="HOGENOM" id="CLU_091588_0_0_11"/>
<dbReference type="AlphaFoldDB" id="N6WCG5"/>
<dbReference type="PANTHER" id="PTHR42831">
    <property type="entry name" value="FE-S PROTEIN MATURATION AUXILIARY FACTOR YITW"/>
    <property type="match status" value="1"/>
</dbReference>
<dbReference type="Gene3D" id="3.30.300.130">
    <property type="entry name" value="Fe-S cluster assembly (FSCA)"/>
    <property type="match status" value="1"/>
</dbReference>
<name>N6WCG5_9ACTO</name>
<evidence type="ECO:0000313" key="2">
    <source>
        <dbReference type="EMBL" id="ENO17929.1"/>
    </source>
</evidence>
<gene>
    <name evidence="2" type="ORF">HMPREF9004_1333</name>
</gene>
<dbReference type="InterPro" id="IPR052339">
    <property type="entry name" value="Fe-S_Maturation_MIP18"/>
</dbReference>
<protein>
    <submittedName>
        <fullName evidence="2">Metal-sulfur cluster biosynthetic enzyme</fullName>
    </submittedName>
</protein>
<evidence type="ECO:0000259" key="1">
    <source>
        <dbReference type="Pfam" id="PF01883"/>
    </source>
</evidence>
<dbReference type="PATRIC" id="fig|888050.3.peg.1271"/>
<dbReference type="Proteomes" id="UP000013015">
    <property type="component" value="Unassembled WGS sequence"/>
</dbReference>